<dbReference type="Gene3D" id="1.10.630.10">
    <property type="entry name" value="Cytochrome P450"/>
    <property type="match status" value="1"/>
</dbReference>
<keyword evidence="1" id="KW-0472">Membrane</keyword>
<accession>A0ABQ7GFD7</accession>
<keyword evidence="1" id="KW-1133">Transmembrane helix</keyword>
<evidence type="ECO:0000313" key="3">
    <source>
        <dbReference type="Proteomes" id="UP000815325"/>
    </source>
</evidence>
<keyword evidence="1" id="KW-0812">Transmembrane</keyword>
<evidence type="ECO:0000256" key="1">
    <source>
        <dbReference type="SAM" id="Phobius"/>
    </source>
</evidence>
<dbReference type="PANTHER" id="PTHR24301">
    <property type="entry name" value="THROMBOXANE-A SYNTHASE"/>
    <property type="match status" value="1"/>
</dbReference>
<dbReference type="SUPFAM" id="SSF48264">
    <property type="entry name" value="Cytochrome P450"/>
    <property type="match status" value="1"/>
</dbReference>
<dbReference type="InterPro" id="IPR001128">
    <property type="entry name" value="Cyt_P450"/>
</dbReference>
<dbReference type="Pfam" id="PF00067">
    <property type="entry name" value="p450"/>
    <property type="match status" value="1"/>
</dbReference>
<protein>
    <submittedName>
        <fullName evidence="2">Cytochrome P450</fullName>
    </submittedName>
</protein>
<dbReference type="InterPro" id="IPR036396">
    <property type="entry name" value="Cyt_P450_sf"/>
</dbReference>
<dbReference type="EMBL" id="MU069818">
    <property type="protein sequence ID" value="KAF5833319.1"/>
    <property type="molecule type" value="Genomic_DNA"/>
</dbReference>
<organism evidence="2 3">
    <name type="scientific">Dunaliella salina</name>
    <name type="common">Green alga</name>
    <name type="synonym">Protococcus salinus</name>
    <dbReference type="NCBI Taxonomy" id="3046"/>
    <lineage>
        <taxon>Eukaryota</taxon>
        <taxon>Viridiplantae</taxon>
        <taxon>Chlorophyta</taxon>
        <taxon>core chlorophytes</taxon>
        <taxon>Chlorophyceae</taxon>
        <taxon>CS clade</taxon>
        <taxon>Chlamydomonadales</taxon>
        <taxon>Dunaliellaceae</taxon>
        <taxon>Dunaliella</taxon>
    </lineage>
</organism>
<gene>
    <name evidence="2" type="ORF">DUNSADRAFT_10440</name>
</gene>
<proteinExistence type="predicted"/>
<comment type="caution">
    <text evidence="2">The sequence shown here is derived from an EMBL/GenBank/DDBJ whole genome shotgun (WGS) entry which is preliminary data.</text>
</comment>
<sequence>MPIPGYTPTSAWGVIAKWTKGFQKMVTPRLMIHIMADNRAMLQTLAATIIVIVLGALIMRMWKRSSVNVPGPKGWPLFGPSTPEDLGAMVQLASSLGNIFKINCGFRTTVVVCDPLVANAVLVDEQAFLPKPSRPQQSVNEMLHPRAHPCLLTRTHADKAWRSMRRCMAKSFTVAEIREDFEVAKDKALAMVEVFSDLKPGSAINMAVMASSFSIDVFGLAKLGYDFESVEGGGNVPVMSLLSSCQEELALRKRNPWRRWGWLVSDGLSDASIKYSVLHAFMGQIWQTIRARGFPPEDNHTLAAQLMRLW</sequence>
<name>A0ABQ7GFD7_DUNSA</name>
<dbReference type="Proteomes" id="UP000815325">
    <property type="component" value="Unassembled WGS sequence"/>
</dbReference>
<reference evidence="2" key="1">
    <citation type="submission" date="2017-08" db="EMBL/GenBank/DDBJ databases">
        <authorList>
            <person name="Polle J.E."/>
            <person name="Barry K."/>
            <person name="Cushman J."/>
            <person name="Schmutz J."/>
            <person name="Tran D."/>
            <person name="Hathwaick L.T."/>
            <person name="Yim W.C."/>
            <person name="Jenkins J."/>
            <person name="Mckie-Krisberg Z.M."/>
            <person name="Prochnik S."/>
            <person name="Lindquist E."/>
            <person name="Dockter R.B."/>
            <person name="Adam C."/>
            <person name="Molina H."/>
            <person name="Bunkerborg J."/>
            <person name="Jin E."/>
            <person name="Buchheim M."/>
            <person name="Magnuson J."/>
        </authorList>
    </citation>
    <scope>NUCLEOTIDE SEQUENCE</scope>
    <source>
        <strain evidence="2">CCAP 19/18</strain>
    </source>
</reference>
<feature type="transmembrane region" description="Helical" evidence="1">
    <location>
        <begin position="40"/>
        <end position="59"/>
    </location>
</feature>
<dbReference type="PANTHER" id="PTHR24301:SF2">
    <property type="entry name" value="THROMBOXANE-A SYNTHASE"/>
    <property type="match status" value="1"/>
</dbReference>
<keyword evidence="3" id="KW-1185">Reference proteome</keyword>
<evidence type="ECO:0000313" key="2">
    <source>
        <dbReference type="EMBL" id="KAF5833319.1"/>
    </source>
</evidence>